<accession>A0ACD4UHW2</accession>
<sequence>MPEQIKAHTLSNGDSHARYHDGDWLTVQAEAGVGGFPAIVATCSAGTTVYIQTDEVYRRRVFITCPRCGATSYNANDVREGYCGRCHDWTTPGGERDG</sequence>
<dbReference type="EMBL" id="OR159674">
    <property type="protein sequence ID" value="WKW87119.1"/>
    <property type="molecule type" value="Genomic_DNA"/>
</dbReference>
<proteinExistence type="predicted"/>
<organism evidence="1 2">
    <name type="scientific">Microbacterium phage Nicole72</name>
    <dbReference type="NCBI Taxonomy" id="3062838"/>
    <lineage>
        <taxon>Viruses</taxon>
        <taxon>Duplodnaviria</taxon>
        <taxon>Heunggongvirae</taxon>
        <taxon>Uroviricota</taxon>
        <taxon>Caudoviricetes</taxon>
        <taxon>Hodgkinviridae</taxon>
        <taxon>Meganvirus</taxon>
        <taxon>Meganvirus nichole72</taxon>
    </lineage>
</organism>
<evidence type="ECO:0000313" key="1">
    <source>
        <dbReference type="EMBL" id="WKW87119.1"/>
    </source>
</evidence>
<protein>
    <submittedName>
        <fullName evidence="1">Uncharacterized protein</fullName>
    </submittedName>
</protein>
<name>A0ACD4UHW2_9CAUD</name>
<keyword evidence="2" id="KW-1185">Reference proteome</keyword>
<gene>
    <name evidence="1" type="primary">82</name>
    <name evidence="1" type="ORF">SEA_NICOLE72_82</name>
</gene>
<reference evidence="1" key="1">
    <citation type="submission" date="2023-06" db="EMBL/GenBank/DDBJ databases">
        <authorList>
            <person name="Byrum C.A."/>
            <person name="Fullante V.A."/>
            <person name="Ghosh G."/>
            <person name="Ivey A.L."/>
            <person name="Joby C.P."/>
            <person name="Johnson E."/>
            <person name="Kamil H.A."/>
            <person name="Martinez L."/>
            <person name="Tutelo G.A."/>
            <person name="Wilson D."/>
            <person name="Ziegler A.J."/>
            <person name="Garlena R.A."/>
            <person name="Russell D.A."/>
            <person name="Jacobs-Sera D."/>
            <person name="Hatfull G.F."/>
        </authorList>
    </citation>
    <scope>NUCLEOTIDE SEQUENCE</scope>
</reference>
<dbReference type="Proteomes" id="UP001654554">
    <property type="component" value="Segment"/>
</dbReference>
<evidence type="ECO:0000313" key="2">
    <source>
        <dbReference type="Proteomes" id="UP001654554"/>
    </source>
</evidence>